<dbReference type="Gene3D" id="2.40.30.10">
    <property type="entry name" value="Translation factors"/>
    <property type="match status" value="1"/>
</dbReference>
<dbReference type="RefSeq" id="WP_228394894.1">
    <property type="nucleotide sequence ID" value="NZ_ML762479.1"/>
</dbReference>
<keyword evidence="2" id="KW-0001">2Fe-2S</keyword>
<feature type="compositionally biased region" description="Pro residues" evidence="4">
    <location>
        <begin position="11"/>
        <end position="24"/>
    </location>
</feature>
<evidence type="ECO:0000259" key="5">
    <source>
        <dbReference type="PROSITE" id="PS51384"/>
    </source>
</evidence>
<keyword evidence="2" id="KW-0479">Metal-binding</keyword>
<dbReference type="Gene3D" id="3.40.50.80">
    <property type="entry name" value="Nucleotide-binding domain of ferredoxin-NADP reductase (FNR) module"/>
    <property type="match status" value="1"/>
</dbReference>
<dbReference type="AlphaFoldDB" id="A0A562ILV1"/>
<evidence type="ECO:0000256" key="4">
    <source>
        <dbReference type="SAM" id="MobiDB-lite"/>
    </source>
</evidence>
<evidence type="ECO:0000313" key="6">
    <source>
        <dbReference type="EMBL" id="TWH71673.1"/>
    </source>
</evidence>
<dbReference type="PRINTS" id="PR00410">
    <property type="entry name" value="PHEHYDRXLASE"/>
</dbReference>
<dbReference type="InterPro" id="IPR017927">
    <property type="entry name" value="FAD-bd_FR_type"/>
</dbReference>
<dbReference type="PANTHER" id="PTHR47354:SF5">
    <property type="entry name" value="PROTEIN RFBI"/>
    <property type="match status" value="1"/>
</dbReference>
<comment type="cofactor">
    <cofactor evidence="1">
        <name>FAD</name>
        <dbReference type="ChEBI" id="CHEBI:57692"/>
    </cofactor>
</comment>
<keyword evidence="2" id="KW-0408">Iron</keyword>
<gene>
    <name evidence="6" type="ORF">JD78_00171</name>
</gene>
<keyword evidence="7" id="KW-1185">Reference proteome</keyword>
<dbReference type="EMBL" id="VLKF01000001">
    <property type="protein sequence ID" value="TWH71673.1"/>
    <property type="molecule type" value="Genomic_DNA"/>
</dbReference>
<dbReference type="PROSITE" id="PS51384">
    <property type="entry name" value="FAD_FR"/>
    <property type="match status" value="1"/>
</dbReference>
<dbReference type="InterPro" id="IPR008333">
    <property type="entry name" value="Cbr1-like_FAD-bd_dom"/>
</dbReference>
<evidence type="ECO:0000256" key="1">
    <source>
        <dbReference type="ARBA" id="ARBA00001974"/>
    </source>
</evidence>
<reference evidence="6 7" key="1">
    <citation type="submission" date="2019-07" db="EMBL/GenBank/DDBJ databases">
        <title>R&amp;d 2014.</title>
        <authorList>
            <person name="Klenk H.-P."/>
        </authorList>
    </citation>
    <scope>NUCLEOTIDE SEQUENCE [LARGE SCALE GENOMIC DNA]</scope>
    <source>
        <strain evidence="6 7">DSM 45764</strain>
    </source>
</reference>
<accession>A0A562ILV1</accession>
<dbReference type="Pfam" id="PF00970">
    <property type="entry name" value="FAD_binding_6"/>
    <property type="match status" value="1"/>
</dbReference>
<organism evidence="6 7">
    <name type="scientific">Modestobacter roseus</name>
    <dbReference type="NCBI Taxonomy" id="1181884"/>
    <lineage>
        <taxon>Bacteria</taxon>
        <taxon>Bacillati</taxon>
        <taxon>Actinomycetota</taxon>
        <taxon>Actinomycetes</taxon>
        <taxon>Geodermatophilales</taxon>
        <taxon>Geodermatophilaceae</taxon>
        <taxon>Modestobacter</taxon>
    </lineage>
</organism>
<dbReference type="GO" id="GO:0051537">
    <property type="term" value="F:2 iron, 2 sulfur cluster binding"/>
    <property type="evidence" value="ECO:0007669"/>
    <property type="project" value="UniProtKB-KW"/>
</dbReference>
<evidence type="ECO:0000313" key="7">
    <source>
        <dbReference type="Proteomes" id="UP000321490"/>
    </source>
</evidence>
<dbReference type="InterPro" id="IPR050415">
    <property type="entry name" value="MRET"/>
</dbReference>
<dbReference type="Proteomes" id="UP000321490">
    <property type="component" value="Unassembled WGS sequence"/>
</dbReference>
<protein>
    <submittedName>
        <fullName evidence="6">Ferredoxin-NADP reductase</fullName>
    </submittedName>
</protein>
<sequence>MTEADAVLPDPATPPGAGPQPVEPPALVTPSAPAGGWTTATVAGLRRPIARSVELRLDVHDRVDHLPGQHYVVRLTAEDGYTAQRSYSVASAPGDPLVELFVERLDDGEVSTYLADVVEPGDELEVRGPIGGWFVWDGTSPALLVGGGSGVVPLVAMVRHARDIGRLDLLRVAVSARTLAELPYAEELAAAGALIVTTREAHGIRPAARMTAMDLLPLWEPGQTAYVCGSAAFAEAAGQLLVGMGVAPSAIRLERFGPSALEQPAR</sequence>
<keyword evidence="3" id="KW-0411">Iron-sulfur</keyword>
<dbReference type="InterPro" id="IPR017938">
    <property type="entry name" value="Riboflavin_synthase-like_b-brl"/>
</dbReference>
<feature type="domain" description="FAD-binding FR-type" evidence="5">
    <location>
        <begin position="35"/>
        <end position="136"/>
    </location>
</feature>
<dbReference type="PANTHER" id="PTHR47354">
    <property type="entry name" value="NADH OXIDOREDUCTASE HCR"/>
    <property type="match status" value="1"/>
</dbReference>
<dbReference type="SUPFAM" id="SSF52343">
    <property type="entry name" value="Ferredoxin reductase-like, C-terminal NADP-linked domain"/>
    <property type="match status" value="1"/>
</dbReference>
<name>A0A562ILV1_9ACTN</name>
<comment type="caution">
    <text evidence="6">The sequence shown here is derived from an EMBL/GenBank/DDBJ whole genome shotgun (WGS) entry which is preliminary data.</text>
</comment>
<feature type="region of interest" description="Disordered" evidence="4">
    <location>
        <begin position="1"/>
        <end position="35"/>
    </location>
</feature>
<dbReference type="SUPFAM" id="SSF63380">
    <property type="entry name" value="Riboflavin synthase domain-like"/>
    <property type="match status" value="1"/>
</dbReference>
<evidence type="ECO:0000256" key="2">
    <source>
        <dbReference type="ARBA" id="ARBA00022714"/>
    </source>
</evidence>
<dbReference type="InterPro" id="IPR039261">
    <property type="entry name" value="FNR_nucleotide-bd"/>
</dbReference>
<dbReference type="GO" id="GO:0016491">
    <property type="term" value="F:oxidoreductase activity"/>
    <property type="evidence" value="ECO:0007669"/>
    <property type="project" value="InterPro"/>
</dbReference>
<proteinExistence type="predicted"/>
<evidence type="ECO:0000256" key="3">
    <source>
        <dbReference type="ARBA" id="ARBA00023014"/>
    </source>
</evidence>